<reference evidence="1 2" key="1">
    <citation type="submission" date="2019-06" db="EMBL/GenBank/DDBJ databases">
        <title>Sequencing the genomes of 1000 actinobacteria strains.</title>
        <authorList>
            <person name="Klenk H.-P."/>
        </authorList>
    </citation>
    <scope>NUCLEOTIDE SEQUENCE [LARGE SCALE GENOMIC DNA]</scope>
    <source>
        <strain evidence="1 2">DSM 21947</strain>
    </source>
</reference>
<dbReference type="OrthoDB" id="877829at2"/>
<comment type="caution">
    <text evidence="1">The sequence shown here is derived from an EMBL/GenBank/DDBJ whole genome shotgun (WGS) entry which is preliminary data.</text>
</comment>
<dbReference type="Pfam" id="PF21448">
    <property type="entry name" value="DNMK"/>
    <property type="match status" value="1"/>
</dbReference>
<dbReference type="Proteomes" id="UP000316560">
    <property type="component" value="Unassembled WGS sequence"/>
</dbReference>
<dbReference type="RefSeq" id="WP_141990954.1">
    <property type="nucleotide sequence ID" value="NZ_VFRA01000001.1"/>
</dbReference>
<gene>
    <name evidence="1" type="ORF">FB472_2317</name>
</gene>
<accession>A0A8H2K9N0</accession>
<organism evidence="1 2">
    <name type="scientific">Rhodoglobus vestalii</name>
    <dbReference type="NCBI Taxonomy" id="193384"/>
    <lineage>
        <taxon>Bacteria</taxon>
        <taxon>Bacillati</taxon>
        <taxon>Actinomycetota</taxon>
        <taxon>Actinomycetes</taxon>
        <taxon>Micrococcales</taxon>
        <taxon>Microbacteriaceae</taxon>
        <taxon>Rhodoglobus</taxon>
    </lineage>
</organism>
<protein>
    <submittedName>
        <fullName evidence="1">Uncharacterized protein</fullName>
    </submittedName>
</protein>
<dbReference type="InterPro" id="IPR027417">
    <property type="entry name" value="P-loop_NTPase"/>
</dbReference>
<dbReference type="AlphaFoldDB" id="A0A8H2K9N0"/>
<dbReference type="EMBL" id="VFRA01000001">
    <property type="protein sequence ID" value="TQO20672.1"/>
    <property type="molecule type" value="Genomic_DNA"/>
</dbReference>
<evidence type="ECO:0000313" key="1">
    <source>
        <dbReference type="EMBL" id="TQO20672.1"/>
    </source>
</evidence>
<proteinExistence type="predicted"/>
<dbReference type="SUPFAM" id="SSF52540">
    <property type="entry name" value="P-loop containing nucleoside triphosphate hydrolases"/>
    <property type="match status" value="1"/>
</dbReference>
<sequence>MTTLPALIGFGGKPGSGKDTAADRLVDNSGFTKVNMSTAIAELTAIINPIVGRAPGVRGFFGKLERYNDVVARRGFTDAKNHSEVRSTLQNVGTGVRDVVDANVWADIAARVIKAHRDAGRPVVLSGVRYPNEADVITEAGGTLVWVARPGLAEDTNSQHAVENSISRSDFDVVIDNDGTVAELHAEAEALHIAIAGVR</sequence>
<evidence type="ECO:0000313" key="2">
    <source>
        <dbReference type="Proteomes" id="UP000316560"/>
    </source>
</evidence>
<keyword evidence="2" id="KW-1185">Reference proteome</keyword>
<name>A0A8H2K9N0_9MICO</name>
<dbReference type="InterPro" id="IPR048444">
    <property type="entry name" value="DNMK"/>
</dbReference>
<dbReference type="Gene3D" id="3.40.50.300">
    <property type="entry name" value="P-loop containing nucleotide triphosphate hydrolases"/>
    <property type="match status" value="1"/>
</dbReference>